<name>A0ABT7F281_9RHOB</name>
<feature type="transmembrane region" description="Helical" evidence="6">
    <location>
        <begin position="110"/>
        <end position="128"/>
    </location>
</feature>
<evidence type="ECO:0000313" key="8">
    <source>
        <dbReference type="Proteomes" id="UP001243757"/>
    </source>
</evidence>
<feature type="transmembrane region" description="Helical" evidence="6">
    <location>
        <begin position="177"/>
        <end position="195"/>
    </location>
</feature>
<dbReference type="EMBL" id="JASNJD010000009">
    <property type="protein sequence ID" value="MDK3018715.1"/>
    <property type="molecule type" value="Genomic_DNA"/>
</dbReference>
<dbReference type="Pfam" id="PF01810">
    <property type="entry name" value="LysE"/>
    <property type="match status" value="1"/>
</dbReference>
<evidence type="ECO:0000256" key="4">
    <source>
        <dbReference type="ARBA" id="ARBA00022989"/>
    </source>
</evidence>
<comment type="caution">
    <text evidence="7">The sequence shown here is derived from an EMBL/GenBank/DDBJ whole genome shotgun (WGS) entry which is preliminary data.</text>
</comment>
<keyword evidence="4 6" id="KW-1133">Transmembrane helix</keyword>
<sequence length="196" mass="20752">MADLTLPLLAFLFPLAYSPGPGNMLFAATGARFGLRATAPASLGYHLATWIVTAGLGFGIATALAQAPLLFALLKWAGAAYVLWLALGLWRAGALDAAQEARPMGARDGVVLLLLNPKAYVIILLMFSQFLGPATGPADVVWITTVFTLNNAIAFAVWALIGDRLALRFRDPHQARRLNRGLGVLLAGVAVWMALG</sequence>
<evidence type="ECO:0000256" key="6">
    <source>
        <dbReference type="SAM" id="Phobius"/>
    </source>
</evidence>
<keyword evidence="3 6" id="KW-0812">Transmembrane</keyword>
<reference evidence="7 8" key="1">
    <citation type="submission" date="2023-05" db="EMBL/GenBank/DDBJ databases">
        <title>Pseudodonghicola sp. nov.</title>
        <authorList>
            <person name="Huang J."/>
        </authorList>
    </citation>
    <scope>NUCLEOTIDE SEQUENCE [LARGE SCALE GENOMIC DNA]</scope>
    <source>
        <strain evidence="7 8">IC7</strain>
    </source>
</reference>
<organism evidence="7 8">
    <name type="scientific">Pseudodonghicola flavimaris</name>
    <dbReference type="NCBI Taxonomy" id="3050036"/>
    <lineage>
        <taxon>Bacteria</taxon>
        <taxon>Pseudomonadati</taxon>
        <taxon>Pseudomonadota</taxon>
        <taxon>Alphaproteobacteria</taxon>
        <taxon>Rhodobacterales</taxon>
        <taxon>Paracoccaceae</taxon>
        <taxon>Pseudodonghicola</taxon>
    </lineage>
</organism>
<evidence type="ECO:0000256" key="1">
    <source>
        <dbReference type="ARBA" id="ARBA00004651"/>
    </source>
</evidence>
<dbReference type="InterPro" id="IPR001123">
    <property type="entry name" value="LeuE-type"/>
</dbReference>
<evidence type="ECO:0000256" key="5">
    <source>
        <dbReference type="ARBA" id="ARBA00023136"/>
    </source>
</evidence>
<keyword evidence="2" id="KW-1003">Cell membrane</keyword>
<comment type="subcellular location">
    <subcellularLocation>
        <location evidence="1">Cell membrane</location>
        <topology evidence="1">Multi-pass membrane protein</topology>
    </subcellularLocation>
</comment>
<feature type="transmembrane region" description="Helical" evidence="6">
    <location>
        <begin position="43"/>
        <end position="65"/>
    </location>
</feature>
<gene>
    <name evidence="7" type="ORF">QO033_13610</name>
</gene>
<dbReference type="RefSeq" id="WP_284481523.1">
    <property type="nucleotide sequence ID" value="NZ_JASNJD010000009.1"/>
</dbReference>
<feature type="transmembrane region" description="Helical" evidence="6">
    <location>
        <begin position="72"/>
        <end position="90"/>
    </location>
</feature>
<keyword evidence="5 6" id="KW-0472">Membrane</keyword>
<evidence type="ECO:0000256" key="3">
    <source>
        <dbReference type="ARBA" id="ARBA00022692"/>
    </source>
</evidence>
<dbReference type="PANTHER" id="PTHR30086">
    <property type="entry name" value="ARGININE EXPORTER PROTEIN ARGO"/>
    <property type="match status" value="1"/>
</dbReference>
<accession>A0ABT7F281</accession>
<dbReference type="PANTHER" id="PTHR30086:SF20">
    <property type="entry name" value="ARGININE EXPORTER PROTEIN ARGO-RELATED"/>
    <property type="match status" value="1"/>
</dbReference>
<dbReference type="Proteomes" id="UP001243757">
    <property type="component" value="Unassembled WGS sequence"/>
</dbReference>
<evidence type="ECO:0000256" key="2">
    <source>
        <dbReference type="ARBA" id="ARBA00022475"/>
    </source>
</evidence>
<feature type="transmembrane region" description="Helical" evidence="6">
    <location>
        <begin position="140"/>
        <end position="161"/>
    </location>
</feature>
<proteinExistence type="predicted"/>
<evidence type="ECO:0000313" key="7">
    <source>
        <dbReference type="EMBL" id="MDK3018715.1"/>
    </source>
</evidence>
<keyword evidence="8" id="KW-1185">Reference proteome</keyword>
<protein>
    <submittedName>
        <fullName evidence="7">LysE family translocator</fullName>
    </submittedName>
</protein>